<dbReference type="EMBL" id="DF973735">
    <property type="protein sequence ID" value="GAU38871.1"/>
    <property type="molecule type" value="Genomic_DNA"/>
</dbReference>
<dbReference type="AlphaFoldDB" id="A0A2Z6N565"/>
<gene>
    <name evidence="1" type="ORF">TSUD_67340</name>
</gene>
<dbReference type="PANTHER" id="PTHR33116:SF86">
    <property type="entry name" value="REVERSE TRANSCRIPTASE DOMAIN-CONTAINING PROTEIN"/>
    <property type="match status" value="1"/>
</dbReference>
<dbReference type="PANTHER" id="PTHR33116">
    <property type="entry name" value="REVERSE TRANSCRIPTASE ZINC-BINDING DOMAIN-CONTAINING PROTEIN-RELATED-RELATED"/>
    <property type="match status" value="1"/>
</dbReference>
<evidence type="ECO:0000313" key="1">
    <source>
        <dbReference type="EMBL" id="GAU38871.1"/>
    </source>
</evidence>
<evidence type="ECO:0008006" key="3">
    <source>
        <dbReference type="Google" id="ProtNLM"/>
    </source>
</evidence>
<proteinExistence type="predicted"/>
<keyword evidence="2" id="KW-1185">Reference proteome</keyword>
<dbReference type="OrthoDB" id="1428759at2759"/>
<dbReference type="Proteomes" id="UP000242715">
    <property type="component" value="Unassembled WGS sequence"/>
</dbReference>
<accession>A0A2Z6N565</accession>
<organism evidence="1 2">
    <name type="scientific">Trifolium subterraneum</name>
    <name type="common">Subterranean clover</name>
    <dbReference type="NCBI Taxonomy" id="3900"/>
    <lineage>
        <taxon>Eukaryota</taxon>
        <taxon>Viridiplantae</taxon>
        <taxon>Streptophyta</taxon>
        <taxon>Embryophyta</taxon>
        <taxon>Tracheophyta</taxon>
        <taxon>Spermatophyta</taxon>
        <taxon>Magnoliopsida</taxon>
        <taxon>eudicotyledons</taxon>
        <taxon>Gunneridae</taxon>
        <taxon>Pentapetalae</taxon>
        <taxon>rosids</taxon>
        <taxon>fabids</taxon>
        <taxon>Fabales</taxon>
        <taxon>Fabaceae</taxon>
        <taxon>Papilionoideae</taxon>
        <taxon>50 kb inversion clade</taxon>
        <taxon>NPAAA clade</taxon>
        <taxon>Hologalegina</taxon>
        <taxon>IRL clade</taxon>
        <taxon>Trifolieae</taxon>
        <taxon>Trifolium</taxon>
    </lineage>
</organism>
<evidence type="ECO:0000313" key="2">
    <source>
        <dbReference type="Proteomes" id="UP000242715"/>
    </source>
</evidence>
<protein>
    <recommendedName>
        <fullName evidence="3">RNase H type-1 domain-containing protein</fullName>
    </recommendedName>
</protein>
<sequence length="206" mass="23605">MSCFLLPKALCSHIESIIYKFWWGNNNDKRKIHWIKWRQICKHKNKGGLGFRELKAFNEALLAKQGWRCITQPNIMIAQILKAKYYPEKSFVEAEIENKSVSYTWHSRSKANWILKKGVLWNIGNGANINIWNDNRLPRQQGALKFNVDAHLSGDGSWGLGWIVRREDGSWVGATTKVVRGIKEVAAAEARVLEAIKASSLFQHDS</sequence>
<reference evidence="2" key="1">
    <citation type="journal article" date="2017" name="Front. Plant Sci.">
        <title>Climate Clever Clovers: New Paradigm to Reduce the Environmental Footprint of Ruminants by Breeding Low Methanogenic Forages Utilizing Haplotype Variation.</title>
        <authorList>
            <person name="Kaur P."/>
            <person name="Appels R."/>
            <person name="Bayer P.E."/>
            <person name="Keeble-Gagnere G."/>
            <person name="Wang J."/>
            <person name="Hirakawa H."/>
            <person name="Shirasawa K."/>
            <person name="Vercoe P."/>
            <person name="Stefanova K."/>
            <person name="Durmic Z."/>
            <person name="Nichols P."/>
            <person name="Revell C."/>
            <person name="Isobe S.N."/>
            <person name="Edwards D."/>
            <person name="Erskine W."/>
        </authorList>
    </citation>
    <scope>NUCLEOTIDE SEQUENCE [LARGE SCALE GENOMIC DNA]</scope>
    <source>
        <strain evidence="2">cv. Daliak</strain>
    </source>
</reference>
<name>A0A2Z6N565_TRISU</name>